<accession>A0A7I8IAX5</accession>
<dbReference type="EMBL" id="LR743588">
    <property type="protein sequence ID" value="CAA2614237.1"/>
    <property type="molecule type" value="Genomic_DNA"/>
</dbReference>
<feature type="compositionally biased region" description="Gly residues" evidence="1">
    <location>
        <begin position="130"/>
        <end position="143"/>
    </location>
</feature>
<dbReference type="Proteomes" id="UP001189122">
    <property type="component" value="Unassembled WGS sequence"/>
</dbReference>
<gene>
    <name evidence="2" type="ORF">SI7747_01000631</name>
</gene>
<dbReference type="AlphaFoldDB" id="A0A7I8IAX5"/>
<organism evidence="2">
    <name type="scientific">Spirodela intermedia</name>
    <name type="common">Intermediate duckweed</name>
    <dbReference type="NCBI Taxonomy" id="51605"/>
    <lineage>
        <taxon>Eukaryota</taxon>
        <taxon>Viridiplantae</taxon>
        <taxon>Streptophyta</taxon>
        <taxon>Embryophyta</taxon>
        <taxon>Tracheophyta</taxon>
        <taxon>Spermatophyta</taxon>
        <taxon>Magnoliopsida</taxon>
        <taxon>Liliopsida</taxon>
        <taxon>Araceae</taxon>
        <taxon>Lemnoideae</taxon>
        <taxon>Spirodela</taxon>
    </lineage>
</organism>
<reference evidence="2 3" key="1">
    <citation type="submission" date="2019-12" db="EMBL/GenBank/DDBJ databases">
        <authorList>
            <person name="Scholz U."/>
            <person name="Mascher M."/>
            <person name="Fiebig A."/>
        </authorList>
    </citation>
    <scope>NUCLEOTIDE SEQUENCE</scope>
</reference>
<feature type="region of interest" description="Disordered" evidence="1">
    <location>
        <begin position="31"/>
        <end position="64"/>
    </location>
</feature>
<evidence type="ECO:0000313" key="2">
    <source>
        <dbReference type="EMBL" id="CAA2614237.1"/>
    </source>
</evidence>
<feature type="compositionally biased region" description="Basic and acidic residues" evidence="1">
    <location>
        <begin position="104"/>
        <end position="114"/>
    </location>
</feature>
<evidence type="ECO:0000256" key="1">
    <source>
        <dbReference type="SAM" id="MobiDB-lite"/>
    </source>
</evidence>
<proteinExistence type="predicted"/>
<sequence length="143" mass="14713">MGSQHGNQARKEGRLCFRVVGQAQRVEAPAGVERVGDLPQRPAGNAVALDGAHEDNLRGPDGEDALSMHQARVSQVVEPALAEDLRSGLEPDGLSELDAVASEQLREDAAEGAEHGPAGVDDLQLPVLGEGLGVGGEAGVSQP</sequence>
<name>A0A7I8IAX5_SPIIN</name>
<feature type="compositionally biased region" description="Basic and acidic residues" evidence="1">
    <location>
        <begin position="51"/>
        <end position="61"/>
    </location>
</feature>
<dbReference type="EMBL" id="CACRZD030000001">
    <property type="protein sequence ID" value="CAA6654041.1"/>
    <property type="molecule type" value="Genomic_DNA"/>
</dbReference>
<feature type="region of interest" description="Disordered" evidence="1">
    <location>
        <begin position="88"/>
        <end position="143"/>
    </location>
</feature>
<protein>
    <submittedName>
        <fullName evidence="2">Uncharacterized protein</fullName>
    </submittedName>
</protein>
<keyword evidence="3" id="KW-1185">Reference proteome</keyword>
<evidence type="ECO:0000313" key="3">
    <source>
        <dbReference type="Proteomes" id="UP001189122"/>
    </source>
</evidence>